<dbReference type="Proteomes" id="UP000076871">
    <property type="component" value="Unassembled WGS sequence"/>
</dbReference>
<dbReference type="GeneID" id="63823832"/>
<protein>
    <submittedName>
        <fullName evidence="2">Uncharacterized protein</fullName>
    </submittedName>
</protein>
<reference evidence="2 3" key="1">
    <citation type="journal article" date="2016" name="Mol. Biol. Evol.">
        <title>Comparative Genomics of Early-Diverging Mushroom-Forming Fungi Provides Insights into the Origins of Lignocellulose Decay Capabilities.</title>
        <authorList>
            <person name="Nagy L.G."/>
            <person name="Riley R."/>
            <person name="Tritt A."/>
            <person name="Adam C."/>
            <person name="Daum C."/>
            <person name="Floudas D."/>
            <person name="Sun H."/>
            <person name="Yadav J.S."/>
            <person name="Pangilinan J."/>
            <person name="Larsson K.H."/>
            <person name="Matsuura K."/>
            <person name="Barry K."/>
            <person name="Labutti K."/>
            <person name="Kuo R."/>
            <person name="Ohm R.A."/>
            <person name="Bhattacharya S.S."/>
            <person name="Shirouzu T."/>
            <person name="Yoshinaga Y."/>
            <person name="Martin F.M."/>
            <person name="Grigoriev I.V."/>
            <person name="Hibbett D.S."/>
        </authorList>
    </citation>
    <scope>NUCLEOTIDE SEQUENCE [LARGE SCALE GENOMIC DNA]</scope>
    <source>
        <strain evidence="2 3">93-53</strain>
    </source>
</reference>
<dbReference type="RefSeq" id="XP_040769162.1">
    <property type="nucleotide sequence ID" value="XM_040906803.1"/>
</dbReference>
<name>A0A165H9C1_9APHY</name>
<organism evidence="2 3">
    <name type="scientific">Laetiporus sulphureus 93-53</name>
    <dbReference type="NCBI Taxonomy" id="1314785"/>
    <lineage>
        <taxon>Eukaryota</taxon>
        <taxon>Fungi</taxon>
        <taxon>Dikarya</taxon>
        <taxon>Basidiomycota</taxon>
        <taxon>Agaricomycotina</taxon>
        <taxon>Agaricomycetes</taxon>
        <taxon>Polyporales</taxon>
        <taxon>Laetiporus</taxon>
    </lineage>
</organism>
<feature type="region of interest" description="Disordered" evidence="1">
    <location>
        <begin position="96"/>
        <end position="118"/>
    </location>
</feature>
<accession>A0A165H9C1</accession>
<dbReference type="InParanoid" id="A0A165H9C1"/>
<dbReference type="EMBL" id="KV427607">
    <property type="protein sequence ID" value="KZT11422.1"/>
    <property type="molecule type" value="Genomic_DNA"/>
</dbReference>
<sequence>MCGRYMYHLIVVHGSLALAPRISDGQTAACMCRSVVCSRVTGAVGSVEKRKRAAVSTSNVYVDRAKVLPGPRFEWTKIPVDTGACARSWMVEAGEGDDGVHDAPAARTGRTPKCGNPGNGAALNDTMSTIFCLSILMGGDSDGTPIKPAFAKARSIEESPSGDSARDERCQRWRSGLPLSETTRFGAIMRVKAELRGREAGEEGRDRRDKSLDIAIKVWKRVSRSTRAEPQAHTSSSVDLIRIIRLRTLARKIPGQTNARLGAGIGRWLVFSRVLSRLLGGDVTSRFRLSAQLFEAWDRAETSQTRAIVPQIMRKEDRMWCTFSPSAVY</sequence>
<evidence type="ECO:0000313" key="3">
    <source>
        <dbReference type="Proteomes" id="UP000076871"/>
    </source>
</evidence>
<proteinExistence type="predicted"/>
<dbReference type="AlphaFoldDB" id="A0A165H9C1"/>
<keyword evidence="3" id="KW-1185">Reference proteome</keyword>
<evidence type="ECO:0000256" key="1">
    <source>
        <dbReference type="SAM" id="MobiDB-lite"/>
    </source>
</evidence>
<gene>
    <name evidence="2" type="ORF">LAESUDRAFT_710926</name>
</gene>
<evidence type="ECO:0000313" key="2">
    <source>
        <dbReference type="EMBL" id="KZT11422.1"/>
    </source>
</evidence>